<keyword evidence="12" id="KW-1185">Reference proteome</keyword>
<dbReference type="FunFam" id="3.30.160.60:FF:002343">
    <property type="entry name" value="Zinc finger protein 33A"/>
    <property type="match status" value="2"/>
</dbReference>
<comment type="subcellular location">
    <subcellularLocation>
        <location evidence="1">Nucleus</location>
    </subcellularLocation>
</comment>
<dbReference type="PROSITE" id="PS50157">
    <property type="entry name" value="ZINC_FINGER_C2H2_2"/>
    <property type="match status" value="6"/>
</dbReference>
<evidence type="ECO:0000256" key="2">
    <source>
        <dbReference type="ARBA" id="ARBA00022723"/>
    </source>
</evidence>
<evidence type="ECO:0000256" key="7">
    <source>
        <dbReference type="ARBA" id="ARBA00023242"/>
    </source>
</evidence>
<dbReference type="FunFam" id="3.30.160.60:FF:000275">
    <property type="entry name" value="zinc finger protein 90 homolog"/>
    <property type="match status" value="1"/>
</dbReference>
<gene>
    <name evidence="11" type="ORF">PECUL_23A039431</name>
</gene>
<dbReference type="SUPFAM" id="SSF57667">
    <property type="entry name" value="beta-beta-alpha zinc fingers"/>
    <property type="match status" value="5"/>
</dbReference>
<dbReference type="PANTHER" id="PTHR24381:SF436">
    <property type="entry name" value="ZINC FINGER PROTEIN 768"/>
    <property type="match status" value="1"/>
</dbReference>
<accession>A0AAD1WTF4</accession>
<keyword evidence="3" id="KW-0677">Repeat</keyword>
<feature type="domain" description="C2H2-type" evidence="10">
    <location>
        <begin position="335"/>
        <end position="362"/>
    </location>
</feature>
<feature type="domain" description="C2H2-type" evidence="10">
    <location>
        <begin position="391"/>
        <end position="418"/>
    </location>
</feature>
<dbReference type="EMBL" id="OW240922">
    <property type="protein sequence ID" value="CAH2321523.1"/>
    <property type="molecule type" value="Genomic_DNA"/>
</dbReference>
<dbReference type="FunFam" id="3.30.160.60:FF:001325">
    <property type="entry name" value="zinc finger protein 200"/>
    <property type="match status" value="1"/>
</dbReference>
<evidence type="ECO:0000256" key="3">
    <source>
        <dbReference type="ARBA" id="ARBA00022737"/>
    </source>
</evidence>
<dbReference type="SMART" id="SM00355">
    <property type="entry name" value="ZnF_C2H2"/>
    <property type="match status" value="6"/>
</dbReference>
<proteinExistence type="predicted"/>
<name>A0AAD1WTF4_PELCU</name>
<evidence type="ECO:0000256" key="5">
    <source>
        <dbReference type="ARBA" id="ARBA00022833"/>
    </source>
</evidence>
<keyword evidence="6" id="KW-0238">DNA-binding</keyword>
<feature type="compositionally biased region" description="Basic and acidic residues" evidence="9">
    <location>
        <begin position="207"/>
        <end position="219"/>
    </location>
</feature>
<dbReference type="AlphaFoldDB" id="A0AAD1WTF4"/>
<keyword evidence="7" id="KW-0539">Nucleus</keyword>
<evidence type="ECO:0000256" key="4">
    <source>
        <dbReference type="ARBA" id="ARBA00022771"/>
    </source>
</evidence>
<dbReference type="PANTHER" id="PTHR24381">
    <property type="entry name" value="ZINC FINGER PROTEIN"/>
    <property type="match status" value="1"/>
</dbReference>
<sequence>MEHSPSLLNTSGSLKKMMKKHRDVKTQKILNITLEIIYLLTGEDYIVVKKPCNRVKNRGSHVSEGSPTPLKNRSTDKKILALTNKIIHLLADVQWDYLEGPWDVLNGRMMVNQKFTSSFGDSMGEDNTEDLQMPVSSNDIIGEDSHVFHSNHESKCWGISKIRKRPHKSIDNIRRKVDECLETNLTDENNATENTQPEYVLYHIKEESDSSDEGNRSDTDFYSSTEPLQSGKSVLCEDSSFTDTDYNAADYTSTKDESDPCDEDTIESRISTPTEHLSDEIITFPIGKNFPHLENTSQQATHATARMFRCKECHQCFTNNSDLVQHLNFHKENKLTCSDCGKRFTYKADLVLHQRYHTGEKLFVCPECGKCFTKNSVLTSHLRIHTGEKPFSCSVCGKSFTENSGLVKHKRIHTGERPFTCSHCGKSFSNSSNLIKHQRIHTGEKPFACTLCGKRFHQKPQLVSHQRIHIGQK</sequence>
<feature type="domain" description="C2H2-type" evidence="10">
    <location>
        <begin position="363"/>
        <end position="390"/>
    </location>
</feature>
<evidence type="ECO:0000256" key="8">
    <source>
        <dbReference type="PROSITE-ProRule" id="PRU00042"/>
    </source>
</evidence>
<dbReference type="PROSITE" id="PS00028">
    <property type="entry name" value="ZINC_FINGER_C2H2_1"/>
    <property type="match status" value="6"/>
</dbReference>
<feature type="domain" description="C2H2-type" evidence="10">
    <location>
        <begin position="447"/>
        <end position="473"/>
    </location>
</feature>
<reference evidence="11" key="1">
    <citation type="submission" date="2022-03" db="EMBL/GenBank/DDBJ databases">
        <authorList>
            <person name="Alioto T."/>
            <person name="Alioto T."/>
            <person name="Gomez Garrido J."/>
        </authorList>
    </citation>
    <scope>NUCLEOTIDE SEQUENCE</scope>
</reference>
<keyword evidence="4 8" id="KW-0863">Zinc-finger</keyword>
<feature type="domain" description="C2H2-type" evidence="10">
    <location>
        <begin position="419"/>
        <end position="446"/>
    </location>
</feature>
<evidence type="ECO:0000259" key="10">
    <source>
        <dbReference type="PROSITE" id="PS50157"/>
    </source>
</evidence>
<dbReference type="InterPro" id="IPR036236">
    <property type="entry name" value="Znf_C2H2_sf"/>
</dbReference>
<dbReference type="GO" id="GO:0000977">
    <property type="term" value="F:RNA polymerase II transcription regulatory region sequence-specific DNA binding"/>
    <property type="evidence" value="ECO:0007669"/>
    <property type="project" value="TreeGrafter"/>
</dbReference>
<feature type="domain" description="C2H2-type" evidence="10">
    <location>
        <begin position="308"/>
        <end position="335"/>
    </location>
</feature>
<evidence type="ECO:0000256" key="1">
    <source>
        <dbReference type="ARBA" id="ARBA00004123"/>
    </source>
</evidence>
<dbReference type="Gene3D" id="3.30.160.60">
    <property type="entry name" value="Classic Zinc Finger"/>
    <property type="match status" value="6"/>
</dbReference>
<dbReference type="InterPro" id="IPR013087">
    <property type="entry name" value="Znf_C2H2_type"/>
</dbReference>
<dbReference type="GO" id="GO:0008270">
    <property type="term" value="F:zinc ion binding"/>
    <property type="evidence" value="ECO:0007669"/>
    <property type="project" value="UniProtKB-KW"/>
</dbReference>
<protein>
    <submittedName>
        <fullName evidence="11">Oocyte zinc finger -like isoform X2</fullName>
    </submittedName>
</protein>
<evidence type="ECO:0000313" key="12">
    <source>
        <dbReference type="Proteomes" id="UP001295444"/>
    </source>
</evidence>
<evidence type="ECO:0000313" key="11">
    <source>
        <dbReference type="EMBL" id="CAH2321523.1"/>
    </source>
</evidence>
<keyword evidence="5" id="KW-0862">Zinc</keyword>
<dbReference type="Proteomes" id="UP001295444">
    <property type="component" value="Chromosome 11"/>
</dbReference>
<dbReference type="FunFam" id="3.30.160.60:FF:000358">
    <property type="entry name" value="zinc finger protein 24"/>
    <property type="match status" value="1"/>
</dbReference>
<evidence type="ECO:0000256" key="9">
    <source>
        <dbReference type="SAM" id="MobiDB-lite"/>
    </source>
</evidence>
<evidence type="ECO:0000256" key="6">
    <source>
        <dbReference type="ARBA" id="ARBA00023125"/>
    </source>
</evidence>
<keyword evidence="2" id="KW-0479">Metal-binding</keyword>
<dbReference type="GO" id="GO:0005634">
    <property type="term" value="C:nucleus"/>
    <property type="evidence" value="ECO:0007669"/>
    <property type="project" value="UniProtKB-SubCell"/>
</dbReference>
<organism evidence="11 12">
    <name type="scientific">Pelobates cultripes</name>
    <name type="common">Western spadefoot toad</name>
    <dbReference type="NCBI Taxonomy" id="61616"/>
    <lineage>
        <taxon>Eukaryota</taxon>
        <taxon>Metazoa</taxon>
        <taxon>Chordata</taxon>
        <taxon>Craniata</taxon>
        <taxon>Vertebrata</taxon>
        <taxon>Euteleostomi</taxon>
        <taxon>Amphibia</taxon>
        <taxon>Batrachia</taxon>
        <taxon>Anura</taxon>
        <taxon>Pelobatoidea</taxon>
        <taxon>Pelobatidae</taxon>
        <taxon>Pelobates</taxon>
    </lineage>
</organism>
<dbReference type="GO" id="GO:0000981">
    <property type="term" value="F:DNA-binding transcription factor activity, RNA polymerase II-specific"/>
    <property type="evidence" value="ECO:0007669"/>
    <property type="project" value="TreeGrafter"/>
</dbReference>
<feature type="region of interest" description="Disordered" evidence="9">
    <location>
        <begin position="207"/>
        <end position="227"/>
    </location>
</feature>
<dbReference type="Pfam" id="PF00096">
    <property type="entry name" value="zf-C2H2"/>
    <property type="match status" value="6"/>
</dbReference>